<keyword evidence="3" id="KW-1185">Reference proteome</keyword>
<evidence type="ECO:0000313" key="3">
    <source>
        <dbReference type="Proteomes" id="UP000663193"/>
    </source>
</evidence>
<dbReference type="EMBL" id="CP069044">
    <property type="protein sequence ID" value="QRD07455.1"/>
    <property type="molecule type" value="Genomic_DNA"/>
</dbReference>
<feature type="compositionally biased region" description="Basic and acidic residues" evidence="1">
    <location>
        <begin position="259"/>
        <end position="269"/>
    </location>
</feature>
<feature type="region of interest" description="Disordered" evidence="1">
    <location>
        <begin position="226"/>
        <end position="269"/>
    </location>
</feature>
<feature type="region of interest" description="Disordered" evidence="1">
    <location>
        <begin position="159"/>
        <end position="198"/>
    </location>
</feature>
<organism evidence="2 3">
    <name type="scientific">Phaeosphaeria nodorum (strain SN15 / ATCC MYA-4574 / FGSC 10173)</name>
    <name type="common">Glume blotch fungus</name>
    <name type="synonym">Parastagonospora nodorum</name>
    <dbReference type="NCBI Taxonomy" id="321614"/>
    <lineage>
        <taxon>Eukaryota</taxon>
        <taxon>Fungi</taxon>
        <taxon>Dikarya</taxon>
        <taxon>Ascomycota</taxon>
        <taxon>Pezizomycotina</taxon>
        <taxon>Dothideomycetes</taxon>
        <taxon>Pleosporomycetidae</taxon>
        <taxon>Pleosporales</taxon>
        <taxon>Pleosporineae</taxon>
        <taxon>Phaeosphaeriaceae</taxon>
        <taxon>Parastagonospora</taxon>
    </lineage>
</organism>
<dbReference type="AlphaFoldDB" id="A0A7U2NR48"/>
<evidence type="ECO:0000313" key="2">
    <source>
        <dbReference type="EMBL" id="QRD07455.1"/>
    </source>
</evidence>
<accession>A0A7U2NR48</accession>
<dbReference type="VEuPathDB" id="FungiDB:JI435_308660"/>
<protein>
    <submittedName>
        <fullName evidence="2">Uncharacterized protein</fullName>
    </submittedName>
</protein>
<gene>
    <name evidence="2" type="ORF">JI435_308660</name>
</gene>
<sequence>MANSLAQLAEGDPSLDHSLRLLGVKLNDRLLKVPADEAQHLTQEDVEGAIACIDTLKSIQILFNLNQGEDFFGPCMRPDTNESEFIPWLSPLIPSLQEICLLVEDGLSTGSVLDQILKEWCSIPRTFKEADGDLTTMWIGKLDLEHALQELEKIHRQNKAHLLAQSPSRSPKPELRRGRSMASSPRISRPASIGDALNASQQEEGIYDIIADGWDDETTIADSAAPGHVSQGEVTGDGLQDKTSPLVQQRPHYSVPSHTSDHGSEMSEYDPYRLIDPVFGKEMEQPRSLLRQVN</sequence>
<evidence type="ECO:0000256" key="1">
    <source>
        <dbReference type="SAM" id="MobiDB-lite"/>
    </source>
</evidence>
<name>A0A7U2NR48_PHANO</name>
<dbReference type="Proteomes" id="UP000663193">
    <property type="component" value="Chromosome 22"/>
</dbReference>
<reference evidence="3" key="1">
    <citation type="journal article" date="2021" name="BMC Genomics">
        <title>Chromosome-level genome assembly and manually-curated proteome of model necrotroph Parastagonospora nodorum Sn15 reveals a genome-wide trove of candidate effector homologs, and redundancy of virulence-related functions within an accessory chromosome.</title>
        <authorList>
            <person name="Bertazzoni S."/>
            <person name="Jones D.A.B."/>
            <person name="Phan H.T."/>
            <person name="Tan K.-C."/>
            <person name="Hane J.K."/>
        </authorList>
    </citation>
    <scope>NUCLEOTIDE SEQUENCE [LARGE SCALE GENOMIC DNA]</scope>
    <source>
        <strain evidence="3">SN15 / ATCC MYA-4574 / FGSC 10173)</strain>
    </source>
</reference>
<proteinExistence type="predicted"/>